<keyword evidence="1" id="KW-0732">Signal</keyword>
<gene>
    <name evidence="2" type="ORF">DFJ43DRAFT_1087125</name>
</gene>
<reference evidence="2" key="2">
    <citation type="journal article" date="2023" name="Proc. Natl. Acad. Sci. U.S.A.">
        <title>A global phylogenomic analysis of the shiitake genus Lentinula.</title>
        <authorList>
            <person name="Sierra-Patev S."/>
            <person name="Min B."/>
            <person name="Naranjo-Ortiz M."/>
            <person name="Looney B."/>
            <person name="Konkel Z."/>
            <person name="Slot J.C."/>
            <person name="Sakamoto Y."/>
            <person name="Steenwyk J.L."/>
            <person name="Rokas A."/>
            <person name="Carro J."/>
            <person name="Camarero S."/>
            <person name="Ferreira P."/>
            <person name="Molpeceres G."/>
            <person name="Ruiz-Duenas F.J."/>
            <person name="Serrano A."/>
            <person name="Henrissat B."/>
            <person name="Drula E."/>
            <person name="Hughes K.W."/>
            <person name="Mata J.L."/>
            <person name="Ishikawa N.K."/>
            <person name="Vargas-Isla R."/>
            <person name="Ushijima S."/>
            <person name="Smith C.A."/>
            <person name="Donoghue J."/>
            <person name="Ahrendt S."/>
            <person name="Andreopoulos W."/>
            <person name="He G."/>
            <person name="LaButti K."/>
            <person name="Lipzen A."/>
            <person name="Ng V."/>
            <person name="Riley R."/>
            <person name="Sandor L."/>
            <person name="Barry K."/>
            <person name="Martinez A.T."/>
            <person name="Xiao Y."/>
            <person name="Gibbons J.G."/>
            <person name="Terashima K."/>
            <person name="Grigoriev I.V."/>
            <person name="Hibbett D."/>
        </authorList>
    </citation>
    <scope>NUCLEOTIDE SEQUENCE</scope>
    <source>
        <strain evidence="2">ET3784</strain>
    </source>
</reference>
<dbReference type="AlphaFoldDB" id="A0AA38MXY6"/>
<dbReference type="Proteomes" id="UP001176059">
    <property type="component" value="Unassembled WGS sequence"/>
</dbReference>
<organism evidence="2 3">
    <name type="scientific">Lentinula guzmanii</name>
    <dbReference type="NCBI Taxonomy" id="2804957"/>
    <lineage>
        <taxon>Eukaryota</taxon>
        <taxon>Fungi</taxon>
        <taxon>Dikarya</taxon>
        <taxon>Basidiomycota</taxon>
        <taxon>Agaricomycotina</taxon>
        <taxon>Agaricomycetes</taxon>
        <taxon>Agaricomycetidae</taxon>
        <taxon>Agaricales</taxon>
        <taxon>Marasmiineae</taxon>
        <taxon>Omphalotaceae</taxon>
        <taxon>Lentinula</taxon>
    </lineage>
</organism>
<dbReference type="EMBL" id="JANVFO010000042">
    <property type="protein sequence ID" value="KAJ3727216.1"/>
    <property type="molecule type" value="Genomic_DNA"/>
</dbReference>
<feature type="signal peptide" evidence="1">
    <location>
        <begin position="1"/>
        <end position="19"/>
    </location>
</feature>
<accession>A0AA38MXY6</accession>
<proteinExistence type="predicted"/>
<feature type="chain" id="PRO_5041345911" description="Secreted protein" evidence="1">
    <location>
        <begin position="20"/>
        <end position="98"/>
    </location>
</feature>
<protein>
    <recommendedName>
        <fullName evidence="4">Secreted protein</fullName>
    </recommendedName>
</protein>
<comment type="caution">
    <text evidence="2">The sequence shown here is derived from an EMBL/GenBank/DDBJ whole genome shotgun (WGS) entry which is preliminary data.</text>
</comment>
<evidence type="ECO:0000313" key="2">
    <source>
        <dbReference type="EMBL" id="KAJ3727216.1"/>
    </source>
</evidence>
<evidence type="ECO:0000256" key="1">
    <source>
        <dbReference type="SAM" id="SignalP"/>
    </source>
</evidence>
<keyword evidence="3" id="KW-1185">Reference proteome</keyword>
<evidence type="ECO:0000313" key="3">
    <source>
        <dbReference type="Proteomes" id="UP001176059"/>
    </source>
</evidence>
<evidence type="ECO:0008006" key="4">
    <source>
        <dbReference type="Google" id="ProtNLM"/>
    </source>
</evidence>
<reference evidence="2" key="1">
    <citation type="submission" date="2022-08" db="EMBL/GenBank/DDBJ databases">
        <authorList>
            <consortium name="DOE Joint Genome Institute"/>
            <person name="Min B."/>
            <person name="Sierra-Patev S."/>
            <person name="Naranjo-Ortiz M."/>
            <person name="Looney B."/>
            <person name="Konkel Z."/>
            <person name="Slot J.C."/>
            <person name="Sakamoto Y."/>
            <person name="Steenwyk J.L."/>
            <person name="Rokas A."/>
            <person name="Carro J."/>
            <person name="Camarero S."/>
            <person name="Ferreira P."/>
            <person name="Molpeceres G."/>
            <person name="Ruiz-duenas F.J."/>
            <person name="Serrano A."/>
            <person name="Henrissat B."/>
            <person name="Drula E."/>
            <person name="Hughes K.W."/>
            <person name="Mata J.L."/>
            <person name="Ishikawa N.K."/>
            <person name="Vargas-Isla R."/>
            <person name="Ushijima S."/>
            <person name="Smith C.A."/>
            <person name="Ahrendt S."/>
            <person name="Andreopoulos W."/>
            <person name="He G."/>
            <person name="LaButti K."/>
            <person name="Lipzen A."/>
            <person name="Ng V."/>
            <person name="Riley R."/>
            <person name="Sandor L."/>
            <person name="Barry K."/>
            <person name="Martinez A.T."/>
            <person name="Xiao Y."/>
            <person name="Gibbons J.G."/>
            <person name="Terashima K."/>
            <person name="Hibbett D.S."/>
            <person name="Grigoriev I.V."/>
        </authorList>
    </citation>
    <scope>NUCLEOTIDE SEQUENCE</scope>
    <source>
        <strain evidence="2">ET3784</strain>
    </source>
</reference>
<sequence length="98" mass="11075">MPDQVIILVWILLPQRSSSEAATRGRTLVLTWCDGSIMLRYILKILVKLPQIGHSSEVVGKTSEVQFLNVFRLSHSKSVFTLALENSRLVGIKFEIHN</sequence>
<name>A0AA38MXY6_9AGAR</name>